<protein>
    <submittedName>
        <fullName evidence="1">Uncharacterized protein</fullName>
    </submittedName>
</protein>
<dbReference type="EMBL" id="JACEIK010005046">
    <property type="protein sequence ID" value="MCE0480583.1"/>
    <property type="molecule type" value="Genomic_DNA"/>
</dbReference>
<name>A0ABS8VMF2_DATST</name>
<accession>A0ABS8VMF2</accession>
<evidence type="ECO:0000313" key="1">
    <source>
        <dbReference type="EMBL" id="MCE0480583.1"/>
    </source>
</evidence>
<dbReference type="Proteomes" id="UP000823775">
    <property type="component" value="Unassembled WGS sequence"/>
</dbReference>
<evidence type="ECO:0000313" key="2">
    <source>
        <dbReference type="Proteomes" id="UP000823775"/>
    </source>
</evidence>
<reference evidence="1 2" key="1">
    <citation type="journal article" date="2021" name="BMC Genomics">
        <title>Datura genome reveals duplications of psychoactive alkaloid biosynthetic genes and high mutation rate following tissue culture.</title>
        <authorList>
            <person name="Rajewski A."/>
            <person name="Carter-House D."/>
            <person name="Stajich J."/>
            <person name="Litt A."/>
        </authorList>
    </citation>
    <scope>NUCLEOTIDE SEQUENCE [LARGE SCALE GENOMIC DNA]</scope>
    <source>
        <strain evidence="1">AR-01</strain>
    </source>
</reference>
<organism evidence="1 2">
    <name type="scientific">Datura stramonium</name>
    <name type="common">Jimsonweed</name>
    <name type="synonym">Common thornapple</name>
    <dbReference type="NCBI Taxonomy" id="4076"/>
    <lineage>
        <taxon>Eukaryota</taxon>
        <taxon>Viridiplantae</taxon>
        <taxon>Streptophyta</taxon>
        <taxon>Embryophyta</taxon>
        <taxon>Tracheophyta</taxon>
        <taxon>Spermatophyta</taxon>
        <taxon>Magnoliopsida</taxon>
        <taxon>eudicotyledons</taxon>
        <taxon>Gunneridae</taxon>
        <taxon>Pentapetalae</taxon>
        <taxon>asterids</taxon>
        <taxon>lamiids</taxon>
        <taxon>Solanales</taxon>
        <taxon>Solanaceae</taxon>
        <taxon>Solanoideae</taxon>
        <taxon>Datureae</taxon>
        <taxon>Datura</taxon>
    </lineage>
</organism>
<proteinExistence type="predicted"/>
<keyword evidence="2" id="KW-1185">Reference proteome</keyword>
<gene>
    <name evidence="1" type="ORF">HAX54_037583</name>
</gene>
<comment type="caution">
    <text evidence="1">The sequence shown here is derived from an EMBL/GenBank/DDBJ whole genome shotgun (WGS) entry which is preliminary data.</text>
</comment>
<sequence length="103" mass="11298">MLSEIAGRRDDVVGGAAVETASGFLRVLEVKSLQEPAPQRHWQGPSKFLTISSTTNKFACVVDGAGFIGDGWGISISYNRQLRLQLEELEREKLPVLERGQAI</sequence>